<dbReference type="EMBL" id="LR796421">
    <property type="protein sequence ID" value="CAB4143475.1"/>
    <property type="molecule type" value="Genomic_DNA"/>
</dbReference>
<proteinExistence type="predicted"/>
<evidence type="ECO:0000256" key="1">
    <source>
        <dbReference type="SAM" id="Coils"/>
    </source>
</evidence>
<evidence type="ECO:0000313" key="2">
    <source>
        <dbReference type="EMBL" id="CAB4143475.1"/>
    </source>
</evidence>
<organism evidence="2">
    <name type="scientific">uncultured Caudovirales phage</name>
    <dbReference type="NCBI Taxonomy" id="2100421"/>
    <lineage>
        <taxon>Viruses</taxon>
        <taxon>Duplodnaviria</taxon>
        <taxon>Heunggongvirae</taxon>
        <taxon>Uroviricota</taxon>
        <taxon>Caudoviricetes</taxon>
        <taxon>Peduoviridae</taxon>
        <taxon>Maltschvirus</taxon>
        <taxon>Maltschvirus maltsch</taxon>
    </lineage>
</organism>
<reference evidence="2" key="1">
    <citation type="submission" date="2020-04" db="EMBL/GenBank/DDBJ databases">
        <authorList>
            <person name="Chiriac C."/>
            <person name="Salcher M."/>
            <person name="Ghai R."/>
            <person name="Kavagutti S V."/>
        </authorList>
    </citation>
    <scope>NUCLEOTIDE SEQUENCE</scope>
</reference>
<sequence>MDFEESFTKKLANDLEQGLYANADDFAAGITKHYMSSLSLNAPAGIPLTMPSPTAFGAMVPVGPGNSITNRTREKIFYNTVRAYFVGKEISQGKIRIQSLSQDIQGAIRTYNKLTADVQNLQIQIQNLDDQLREIRERLQSIIPEFKKFIATKKEIIKNVFDEVKSLGDKFKQLNAQNLSNFDYNAVMKDEIADLQALLSLRIQPSLNIASVAETFQTLASYARKSKAILSKYENTFSKEANLKTYVFKKISAVIKQFMKLLDGFINPEKYIGYWKELIHVPGGSVIGRIMLNIIENNKKLKELKKKLLAKVEAKKQSVRVQLDKKIEDLKAKLADTIKRVQSKIAKERELNGETKKKQRIATGKKLRQIVKKTKAKAKQIRRAIRHYRMILDTVQTIFTKLFAIYTTIKKAIDKAVTIVANVKEKYGETKANIEESISQAAKLARQRALDEFKRSTNLANADTNTAKLLESVGDSTPIVRQLLEQVQSLYKLNPSQVYAFLRRGGNDIKLIASNIETILAVDLPKLKQLLAIKPNSPYYQQEMEEVERITQDYNSAEGGAFGVTRIVRGEADRHMTYLKLIRSCRIINTKIDEAQLTVEKWIEDKEVELVEVVREQQYLDEYLEAQLDVNPTVKKIRNKKRKKEFDIVKAKEKLNKLKKLAREARLAYQLTVNAPRVFMGLMQNREAPITQNQAGVTQLVKTFLELQVERGKISAEQRQEDLRKFNAKIADLKAYEQIFLFFKKLIEECKETGIVAQIKKIYEDKVAAKGKSIKETGAGVFETLMEILDGARSAPGIQELAAIPGQLKAQGDLMYSIIRAEKTAFRQLRIKVKGLGDFIPQDTRDAGLLYIRSKLSKVSDLIIPILDAISLFFKKIVELIEELLDPVIAYIKGEIEEQKEKIQADATTYAKAKADAKINIDAKIMTFVFGLAGRLFWTGNSWTNQYGTKFIVTNVGRFYPAMEALSENGAQGYAEELGEGFSRQLARMSGIAIPQLSTGIPPFTWNSYVSKQDYVIGY</sequence>
<name>A0A6J5M8X1_9CAUD</name>
<accession>A0A6J5M8X1</accession>
<protein>
    <submittedName>
        <fullName evidence="2">Uncharacterized protein</fullName>
    </submittedName>
</protein>
<feature type="coiled-coil region" evidence="1">
    <location>
        <begin position="634"/>
        <end position="668"/>
    </location>
</feature>
<keyword evidence="1" id="KW-0175">Coiled coil</keyword>
<feature type="coiled-coil region" evidence="1">
    <location>
        <begin position="97"/>
        <end position="138"/>
    </location>
</feature>
<gene>
    <name evidence="2" type="ORF">UFOVP450_148</name>
</gene>
<feature type="coiled-coil region" evidence="1">
    <location>
        <begin position="291"/>
        <end position="351"/>
    </location>
</feature>